<feature type="compositionally biased region" description="Acidic residues" evidence="14">
    <location>
        <begin position="215"/>
        <end position="246"/>
    </location>
</feature>
<sequence length="1498" mass="165727">MDQSRKRRSNNRNPGLSECKVSRSREPGEDTDSTASHKHFSAIRSSSPQPESSCREQHAACLQKPEDDAEKTLIITCNEEQSGSRTPGRRKGLRRKRDTVSEEEAQQKETEDEIQPELEIDRELDRELETKSRQHNLTSANVRSIIHEVITNEHVVAMMKAAISETEPILVFEPKMTRSKLKEVVEKGFVIPSWNISPIKTPTEVKRGQQFVDIPLEEEDSSDEEYRPDEEEEDETAEETLLESDFENSSSSPRGSRVNLHGLNSEREEDAPSSSRLSFCRSRHLTVAVTPMGPPPAPAAPSRAPPECSFLEKLHAVEEELAIGPESYQSLSSANGEESLISFRTRSKRPLRDVPLGRLEAELHAPDITPDMYELGSAPEDREWSQWLQGLMTSDMENEEEGDDEDDPEYNFLAEIDEPDVEDYRNDKAVRITKKEVSDLMEELFDTLQDELGSQEAEGHEEEEEKEEEESPLQEPPGIMENIQYQDPLADVLEQRYRTVREQLAAVRKRKALLESKGVSVAPPCPQHPSSPITSLTLSTAQKLQLQQQIQQHVQLLTQMNMLCSSVKGLETEASTSRQFLLELQMFAQRGEKSCDPVEHGFTSIFKACNLQGAISLLEELDQSPKADPAISSPRFPGCQFPAPLAWLMATRPVFLYPELLPTVQLRPSRFKGQFTPAEDCLVVLGHKHLRSTLHPLQMTCRYLLAARSFISLKSHIRDACHKPFPNVIKTYFVTGKCPPMPLACKRVVPLDQRPPVEREKSLMPDWLSKNLKRIYELVIMFNRGSGSLQTSSSTEEASESAGLGAHYSFSPGMRYPPSLPEDLAQTLESSSMSSCKNKKDKTVKSTKPLKPPPSAEEIEVVLSQLPTLLPKTSTVPTPSHSETFHLVPVLRPEPNSCMFGNGATNAPLKRAIIVCNVSNVPPMGRNPGGDVVTLAPAPVAPELSSSRTVPVKNAVETPMGVSGSPPRAQVCASQGDVIITLPAALAPELNPCSSGHITVNQTAQIVTSNALITLQPPTVPDSLNCPTTIIKTSTANAPSAKDSQRCGTLLKVSRDSAGPAQIHQTPLNRFLLLPPGYVFASSSLGQDQTLKGSSALKSTEMKLKKPQRTPDILYSTDGPQGGPAQITSVHEAAFECLDETAAAEEELNSDDGGSIENEVEEWGEKDPRELFLTLSESSGSPTPSIEGEDTDMEMVLGRREKLEEQKSKERQGSNRLKGEEKETTGDVSDVLSVPELQKTIEKFSHLTTKMRCEREGSSDDGESDYQAAGSVEIPLVLSDDDPYRDAKDIAFAQAYLEKVYEVLQTMPGKVHEFLSVLSEFEKDPESRTSLELLKRLKPVLSDWPELLRDFAAFLHPDQARECGLMAETKKKKADKNSVAAESKQEAAESSSVDRQLSSFNATGSSVCAKNISRTPNGKKVVLWTREADRVILTTCQQRGAKPDTFHAIAAQLGNKTANEVLERFQDLIKLFHKSSISHPTSPSDPEIQSSTIEDEPD</sequence>
<dbReference type="InterPro" id="IPR049257">
    <property type="entry name" value="Gon4l/CASP8AP2_myb-like"/>
</dbReference>
<feature type="region of interest" description="Disordered" evidence="14">
    <location>
        <begin position="1374"/>
        <end position="1395"/>
    </location>
</feature>
<dbReference type="InterPro" id="IPR052435">
    <property type="entry name" value="YY1-Transcr_Regul"/>
</dbReference>
<evidence type="ECO:0000256" key="4">
    <source>
        <dbReference type="ARBA" id="ARBA00022737"/>
    </source>
</evidence>
<dbReference type="RefSeq" id="XP_026112160.1">
    <property type="nucleotide sequence ID" value="XM_026256375.1"/>
</dbReference>
<keyword evidence="6" id="KW-0804">Transcription</keyword>
<dbReference type="FunFam" id="1.10.10.60:FF:000191">
    <property type="entry name" value="GON-4-like protein isoform X1"/>
    <property type="match status" value="1"/>
</dbReference>
<feature type="compositionally biased region" description="Polar residues" evidence="14">
    <location>
        <begin position="43"/>
        <end position="52"/>
    </location>
</feature>
<dbReference type="SUPFAM" id="SSF46689">
    <property type="entry name" value="Homeodomain-like"/>
    <property type="match status" value="1"/>
</dbReference>
<dbReference type="SUPFAM" id="SSF47762">
    <property type="entry name" value="PAH2 domain"/>
    <property type="match status" value="1"/>
</dbReference>
<comment type="subcellular location">
    <subcellularLocation>
        <location evidence="1 12">Nucleus</location>
    </subcellularLocation>
</comment>
<feature type="compositionally biased region" description="Basic and acidic residues" evidence="14">
    <location>
        <begin position="1202"/>
        <end position="1225"/>
    </location>
</feature>
<comment type="function">
    <text evidence="8">Has transcriptional repressor activity, probably as part of a complex with YY1, SIN3A and HDAC1. Required for B cell lymphopoiesis.</text>
</comment>
<keyword evidence="3" id="KW-0597">Phosphoprotein</keyword>
<evidence type="ECO:0000256" key="10">
    <source>
        <dbReference type="ARBA" id="ARBA00072086"/>
    </source>
</evidence>
<feature type="region of interest" description="Disordered" evidence="14">
    <location>
        <begin position="453"/>
        <end position="479"/>
    </location>
</feature>
<evidence type="ECO:0000256" key="3">
    <source>
        <dbReference type="ARBA" id="ARBA00022553"/>
    </source>
</evidence>
<evidence type="ECO:0000313" key="15">
    <source>
        <dbReference type="Proteomes" id="UP000515129"/>
    </source>
</evidence>
<evidence type="ECO:0000313" key="16">
    <source>
        <dbReference type="RefSeq" id="XP_026112160.1"/>
    </source>
</evidence>
<feature type="compositionally biased region" description="Acidic residues" evidence="14">
    <location>
        <begin position="459"/>
        <end position="472"/>
    </location>
</feature>
<evidence type="ECO:0000256" key="5">
    <source>
        <dbReference type="ARBA" id="ARBA00023015"/>
    </source>
</evidence>
<feature type="compositionally biased region" description="Polar residues" evidence="14">
    <location>
        <begin position="827"/>
        <end position="836"/>
    </location>
</feature>
<evidence type="ECO:0000256" key="1">
    <source>
        <dbReference type="ARBA" id="ARBA00004123"/>
    </source>
</evidence>
<dbReference type="Gene3D" id="1.10.10.60">
    <property type="entry name" value="Homeodomain-like"/>
    <property type="match status" value="1"/>
</dbReference>
<dbReference type="GeneID" id="113090781"/>
<evidence type="ECO:0000256" key="7">
    <source>
        <dbReference type="ARBA" id="ARBA00023242"/>
    </source>
</evidence>
<dbReference type="Gene3D" id="1.20.1160.11">
    <property type="entry name" value="Paired amphipathic helix"/>
    <property type="match status" value="1"/>
</dbReference>
<feature type="region of interest" description="Disordered" evidence="14">
    <location>
        <begin position="1"/>
        <end position="115"/>
    </location>
</feature>
<dbReference type="PANTHER" id="PTHR16088">
    <property type="entry name" value="YY1 ASSOCIATED PROTEIN-RELATED"/>
    <property type="match status" value="1"/>
</dbReference>
<dbReference type="GO" id="GO:0006355">
    <property type="term" value="P:regulation of DNA-templated transcription"/>
    <property type="evidence" value="ECO:0007669"/>
    <property type="project" value="InterPro"/>
</dbReference>
<evidence type="ECO:0000256" key="8">
    <source>
        <dbReference type="ARBA" id="ARBA00058628"/>
    </source>
</evidence>
<evidence type="ECO:0000256" key="11">
    <source>
        <dbReference type="ARBA" id="ARBA00078967"/>
    </source>
</evidence>
<keyword evidence="15" id="KW-1185">Reference proteome</keyword>
<evidence type="ECO:0000256" key="12">
    <source>
        <dbReference type="PROSITE-ProRule" id="PRU00810"/>
    </source>
</evidence>
<feature type="region of interest" description="Disordered" evidence="14">
    <location>
        <begin position="827"/>
        <end position="855"/>
    </location>
</feature>
<evidence type="ECO:0000256" key="14">
    <source>
        <dbReference type="SAM" id="MobiDB-lite"/>
    </source>
</evidence>
<dbReference type="InterPro" id="IPR009057">
    <property type="entry name" value="Homeodomain-like_sf"/>
</dbReference>
<dbReference type="Proteomes" id="UP000515129">
    <property type="component" value="Unplaced"/>
</dbReference>
<dbReference type="InterPro" id="IPR003822">
    <property type="entry name" value="PAH"/>
</dbReference>
<dbReference type="GO" id="GO:0005634">
    <property type="term" value="C:nucleus"/>
    <property type="evidence" value="ECO:0007669"/>
    <property type="project" value="UniProtKB-SubCell"/>
</dbReference>
<keyword evidence="4" id="KW-0677">Repeat</keyword>
<dbReference type="GO" id="GO:0003712">
    <property type="term" value="F:transcription coregulator activity"/>
    <property type="evidence" value="ECO:0007669"/>
    <property type="project" value="TreeGrafter"/>
</dbReference>
<dbReference type="FunFam" id="1.20.1160.11:FF:000006">
    <property type="entry name" value="GON-4-like protein isoform X1"/>
    <property type="match status" value="1"/>
</dbReference>
<feature type="compositionally biased region" description="Basic residues" evidence="14">
    <location>
        <begin position="1"/>
        <end position="10"/>
    </location>
</feature>
<dbReference type="CDD" id="cd12202">
    <property type="entry name" value="CASP8AP2"/>
    <property type="match status" value="1"/>
</dbReference>
<reference evidence="16" key="1">
    <citation type="submission" date="2025-08" db="UniProtKB">
        <authorList>
            <consortium name="RefSeq"/>
        </authorList>
    </citation>
    <scope>IDENTIFICATION</scope>
    <source>
        <strain evidence="16">Wakin</strain>
        <tissue evidence="16">Muscle</tissue>
    </source>
</reference>
<keyword evidence="7 12" id="KW-0539">Nucleus</keyword>
<proteinExistence type="predicted"/>
<evidence type="ECO:0000256" key="13">
    <source>
        <dbReference type="SAM" id="Coils"/>
    </source>
</evidence>
<feature type="region of interest" description="Disordered" evidence="14">
    <location>
        <begin position="206"/>
        <end position="277"/>
    </location>
</feature>
<feature type="compositionally biased region" description="Basic residues" evidence="14">
    <location>
        <begin position="87"/>
        <end position="97"/>
    </location>
</feature>
<evidence type="ECO:0000256" key="9">
    <source>
        <dbReference type="ARBA" id="ARBA00064584"/>
    </source>
</evidence>
<dbReference type="PROSITE" id="PS51477">
    <property type="entry name" value="PAH"/>
    <property type="match status" value="1"/>
</dbReference>
<keyword evidence="2" id="KW-0678">Repressor</keyword>
<accession>A0A6P6NTJ4</accession>
<organism evidence="15 16">
    <name type="scientific">Carassius auratus</name>
    <name type="common">Goldfish</name>
    <dbReference type="NCBI Taxonomy" id="7957"/>
    <lineage>
        <taxon>Eukaryota</taxon>
        <taxon>Metazoa</taxon>
        <taxon>Chordata</taxon>
        <taxon>Craniata</taxon>
        <taxon>Vertebrata</taxon>
        <taxon>Euteleostomi</taxon>
        <taxon>Actinopterygii</taxon>
        <taxon>Neopterygii</taxon>
        <taxon>Teleostei</taxon>
        <taxon>Ostariophysi</taxon>
        <taxon>Cypriniformes</taxon>
        <taxon>Cyprinidae</taxon>
        <taxon>Cyprininae</taxon>
        <taxon>Carassius</taxon>
    </lineage>
</organism>
<feature type="region of interest" description="Disordered" evidence="14">
    <location>
        <begin position="1145"/>
        <end position="1165"/>
    </location>
</feature>
<keyword evidence="13" id="KW-0175">Coiled coil</keyword>
<feature type="region of interest" description="Disordered" evidence="14">
    <location>
        <begin position="1475"/>
        <end position="1498"/>
    </location>
</feature>
<dbReference type="PANTHER" id="PTHR16088:SF3">
    <property type="entry name" value="GON-4-LIKE PROTEIN"/>
    <property type="match status" value="1"/>
</dbReference>
<keyword evidence="5" id="KW-0805">Transcription regulation</keyword>
<evidence type="ECO:0000256" key="2">
    <source>
        <dbReference type="ARBA" id="ARBA00022491"/>
    </source>
</evidence>
<feature type="coiled-coil region" evidence="13">
    <location>
        <begin position="490"/>
        <end position="517"/>
    </location>
</feature>
<gene>
    <name evidence="16" type="primary">LOC113090781</name>
</gene>
<name>A0A6P6NTJ4_CARAU</name>
<dbReference type="InterPro" id="IPR036600">
    <property type="entry name" value="PAH_sf"/>
</dbReference>
<feature type="region of interest" description="Disordered" evidence="14">
    <location>
        <begin position="1202"/>
        <end position="1228"/>
    </location>
</feature>
<evidence type="ECO:0000256" key="6">
    <source>
        <dbReference type="ARBA" id="ARBA00023163"/>
    </source>
</evidence>
<protein>
    <recommendedName>
        <fullName evidence="10">GON-4-like protein</fullName>
    </recommendedName>
    <alternativeName>
        <fullName evidence="11">GON-4 homolog</fullName>
    </alternativeName>
</protein>
<dbReference type="Pfam" id="PF02671">
    <property type="entry name" value="PAH"/>
    <property type="match status" value="1"/>
</dbReference>
<feature type="compositionally biased region" description="Polar residues" evidence="14">
    <location>
        <begin position="1475"/>
        <end position="1492"/>
    </location>
</feature>
<dbReference type="Pfam" id="PF21227">
    <property type="entry name" value="Myb_DNA-binding_7"/>
    <property type="match status" value="1"/>
</dbReference>
<comment type="subunit">
    <text evidence="9">Found in a complex with YY1, SIN3A and HDAC1.</text>
</comment>